<feature type="transmembrane region" description="Helical" evidence="6">
    <location>
        <begin position="150"/>
        <end position="175"/>
    </location>
</feature>
<comment type="subcellular location">
    <subcellularLocation>
        <location evidence="1">Cell membrane</location>
        <topology evidence="1">Multi-pass membrane protein</topology>
    </subcellularLocation>
</comment>
<dbReference type="GO" id="GO:0005886">
    <property type="term" value="C:plasma membrane"/>
    <property type="evidence" value="ECO:0007669"/>
    <property type="project" value="UniProtKB-SubCell"/>
</dbReference>
<organism evidence="7 8">
    <name type="scientific">Marichromatium gracile</name>
    <name type="common">Chromatium gracile</name>
    <dbReference type="NCBI Taxonomy" id="1048"/>
    <lineage>
        <taxon>Bacteria</taxon>
        <taxon>Pseudomonadati</taxon>
        <taxon>Pseudomonadota</taxon>
        <taxon>Gammaproteobacteria</taxon>
        <taxon>Chromatiales</taxon>
        <taxon>Chromatiaceae</taxon>
        <taxon>Marichromatium</taxon>
    </lineage>
</organism>
<evidence type="ECO:0000256" key="1">
    <source>
        <dbReference type="ARBA" id="ARBA00004651"/>
    </source>
</evidence>
<protein>
    <submittedName>
        <fullName evidence="7">Putative LysE/RhtB family amino acid efflux pump</fullName>
    </submittedName>
</protein>
<dbReference type="PANTHER" id="PTHR30086">
    <property type="entry name" value="ARGININE EXPORTER PROTEIN ARGO"/>
    <property type="match status" value="1"/>
</dbReference>
<sequence length="205" mass="20562">MELLPWQPLIAGLMLGVAIAAPPGPVGLLCMSRTLAHGARNGLATGLGAALADACYGALVALGATALAELLTAHAAGLRLTGGLLLILLGMRQLVDVAVVPSAVPAPPRHGSALLSALALTLTNPMTLFAFVVALAAFGQSGATIASSGAWALVVGVLLGSMLWWCLLVALVVWLGRLLSASAQRRIRLLSALALMALGGAVLLG</sequence>
<keyword evidence="2" id="KW-1003">Cell membrane</keyword>
<keyword evidence="3 6" id="KW-0812">Transmembrane</keyword>
<keyword evidence="4 6" id="KW-1133">Transmembrane helix</keyword>
<proteinExistence type="predicted"/>
<comment type="caution">
    <text evidence="7">The sequence shown here is derived from an EMBL/GenBank/DDBJ whole genome shotgun (WGS) entry which is preliminary data.</text>
</comment>
<dbReference type="RefSeq" id="WP_123140644.1">
    <property type="nucleotide sequence ID" value="NZ_NRRH01000009.1"/>
</dbReference>
<accession>A0A4R4A9L3</accession>
<dbReference type="Proteomes" id="UP000295247">
    <property type="component" value="Unassembled WGS sequence"/>
</dbReference>
<evidence type="ECO:0000256" key="4">
    <source>
        <dbReference type="ARBA" id="ARBA00022989"/>
    </source>
</evidence>
<reference evidence="7 8" key="1">
    <citation type="submission" date="2019-03" db="EMBL/GenBank/DDBJ databases">
        <title>Genomic Encyclopedia of Type Strains, Phase IV (KMG-IV): sequencing the most valuable type-strain genomes for metagenomic binning, comparative biology and taxonomic classification.</title>
        <authorList>
            <person name="Goeker M."/>
        </authorList>
    </citation>
    <scope>NUCLEOTIDE SEQUENCE [LARGE SCALE GENOMIC DNA]</scope>
    <source>
        <strain evidence="7 8">DSM 203</strain>
    </source>
</reference>
<feature type="transmembrane region" description="Helical" evidence="6">
    <location>
        <begin position="43"/>
        <end position="64"/>
    </location>
</feature>
<evidence type="ECO:0000256" key="3">
    <source>
        <dbReference type="ARBA" id="ARBA00022692"/>
    </source>
</evidence>
<feature type="transmembrane region" description="Helical" evidence="6">
    <location>
        <begin position="6"/>
        <end position="31"/>
    </location>
</feature>
<evidence type="ECO:0000313" key="8">
    <source>
        <dbReference type="Proteomes" id="UP000295247"/>
    </source>
</evidence>
<dbReference type="InterPro" id="IPR001123">
    <property type="entry name" value="LeuE-type"/>
</dbReference>
<feature type="transmembrane region" description="Helical" evidence="6">
    <location>
        <begin position="112"/>
        <end position="138"/>
    </location>
</feature>
<evidence type="ECO:0000256" key="6">
    <source>
        <dbReference type="SAM" id="Phobius"/>
    </source>
</evidence>
<evidence type="ECO:0000313" key="7">
    <source>
        <dbReference type="EMBL" id="TCW35631.1"/>
    </source>
</evidence>
<feature type="transmembrane region" description="Helical" evidence="6">
    <location>
        <begin position="187"/>
        <end position="204"/>
    </location>
</feature>
<name>A0A4R4A9L3_MARGR</name>
<keyword evidence="5 6" id="KW-0472">Membrane</keyword>
<gene>
    <name evidence="7" type="ORF">EDC29_106199</name>
</gene>
<dbReference type="PANTHER" id="PTHR30086:SF20">
    <property type="entry name" value="ARGININE EXPORTER PROTEIN ARGO-RELATED"/>
    <property type="match status" value="1"/>
</dbReference>
<evidence type="ECO:0000256" key="5">
    <source>
        <dbReference type="ARBA" id="ARBA00023136"/>
    </source>
</evidence>
<dbReference type="EMBL" id="SMDC01000006">
    <property type="protein sequence ID" value="TCW35631.1"/>
    <property type="molecule type" value="Genomic_DNA"/>
</dbReference>
<dbReference type="GO" id="GO:0015171">
    <property type="term" value="F:amino acid transmembrane transporter activity"/>
    <property type="evidence" value="ECO:0007669"/>
    <property type="project" value="TreeGrafter"/>
</dbReference>
<evidence type="ECO:0000256" key="2">
    <source>
        <dbReference type="ARBA" id="ARBA00022475"/>
    </source>
</evidence>
<dbReference type="AlphaFoldDB" id="A0A4R4A9L3"/>
<dbReference type="Pfam" id="PF01810">
    <property type="entry name" value="LysE"/>
    <property type="match status" value="1"/>
</dbReference>